<keyword evidence="4" id="KW-0411">Iron-sulfur</keyword>
<dbReference type="SUPFAM" id="SSF50022">
    <property type="entry name" value="ISP domain"/>
    <property type="match status" value="1"/>
</dbReference>
<keyword evidence="6" id="KW-1133">Transmembrane helix</keyword>
<accession>A0A6J6HC64</accession>
<evidence type="ECO:0000256" key="6">
    <source>
        <dbReference type="SAM" id="Phobius"/>
    </source>
</evidence>
<dbReference type="PANTHER" id="PTHR39157:SF1">
    <property type="entry name" value="DOXX FAMILY PROTEIN"/>
    <property type="match status" value="1"/>
</dbReference>
<dbReference type="GO" id="GO:0016020">
    <property type="term" value="C:membrane"/>
    <property type="evidence" value="ECO:0007669"/>
    <property type="project" value="InterPro"/>
</dbReference>
<keyword evidence="5" id="KW-1015">Disulfide bond</keyword>
<dbReference type="PROSITE" id="PS51296">
    <property type="entry name" value="RIESKE"/>
    <property type="match status" value="1"/>
</dbReference>
<keyword evidence="6" id="KW-0472">Membrane</keyword>
<dbReference type="InterPro" id="IPR007301">
    <property type="entry name" value="DoxD"/>
</dbReference>
<evidence type="ECO:0000256" key="1">
    <source>
        <dbReference type="ARBA" id="ARBA00022714"/>
    </source>
</evidence>
<feature type="transmembrane region" description="Helical" evidence="6">
    <location>
        <begin position="21"/>
        <end position="38"/>
    </location>
</feature>
<reference evidence="8" key="1">
    <citation type="submission" date="2020-05" db="EMBL/GenBank/DDBJ databases">
        <authorList>
            <person name="Chiriac C."/>
            <person name="Salcher M."/>
            <person name="Ghai R."/>
            <person name="Kavagutti S V."/>
        </authorList>
    </citation>
    <scope>NUCLEOTIDE SEQUENCE</scope>
</reference>
<evidence type="ECO:0000256" key="5">
    <source>
        <dbReference type="ARBA" id="ARBA00023157"/>
    </source>
</evidence>
<feature type="transmembrane region" description="Helical" evidence="6">
    <location>
        <begin position="79"/>
        <end position="99"/>
    </location>
</feature>
<evidence type="ECO:0000313" key="8">
    <source>
        <dbReference type="EMBL" id="CAB4609499.1"/>
    </source>
</evidence>
<feature type="transmembrane region" description="Helical" evidence="6">
    <location>
        <begin position="129"/>
        <end position="150"/>
    </location>
</feature>
<dbReference type="InterPro" id="IPR036922">
    <property type="entry name" value="Rieske_2Fe-2S_sf"/>
</dbReference>
<keyword evidence="1" id="KW-0001">2Fe-2S</keyword>
<feature type="transmembrane region" description="Helical" evidence="6">
    <location>
        <begin position="162"/>
        <end position="183"/>
    </location>
</feature>
<dbReference type="PANTHER" id="PTHR39157">
    <property type="entry name" value="INTEGRAL MEMBRANE PROTEIN-RELATED"/>
    <property type="match status" value="1"/>
</dbReference>
<evidence type="ECO:0000259" key="7">
    <source>
        <dbReference type="PROSITE" id="PS51296"/>
    </source>
</evidence>
<evidence type="ECO:0000256" key="2">
    <source>
        <dbReference type="ARBA" id="ARBA00022723"/>
    </source>
</evidence>
<gene>
    <name evidence="8" type="ORF">UFOPK1856_00334</name>
</gene>
<name>A0A6J6HC64_9ZZZZ</name>
<dbReference type="AlphaFoldDB" id="A0A6J6HC64"/>
<proteinExistence type="predicted"/>
<dbReference type="Pfam" id="PF04173">
    <property type="entry name" value="DoxD"/>
    <property type="match status" value="1"/>
</dbReference>
<evidence type="ECO:0000256" key="3">
    <source>
        <dbReference type="ARBA" id="ARBA00023004"/>
    </source>
</evidence>
<dbReference type="GO" id="GO:0051537">
    <property type="term" value="F:2 iron, 2 sulfur cluster binding"/>
    <property type="evidence" value="ECO:0007669"/>
    <property type="project" value="UniProtKB-KW"/>
</dbReference>
<organism evidence="8">
    <name type="scientific">freshwater metagenome</name>
    <dbReference type="NCBI Taxonomy" id="449393"/>
    <lineage>
        <taxon>unclassified sequences</taxon>
        <taxon>metagenomes</taxon>
        <taxon>ecological metagenomes</taxon>
    </lineage>
</organism>
<dbReference type="InterPro" id="IPR017941">
    <property type="entry name" value="Rieske_2Fe-2S"/>
</dbReference>
<dbReference type="InterPro" id="IPR005805">
    <property type="entry name" value="Rieske_Fe-S_prot_C"/>
</dbReference>
<feature type="domain" description="Rieske" evidence="7">
    <location>
        <begin position="202"/>
        <end position="299"/>
    </location>
</feature>
<keyword evidence="6" id="KW-0812">Transmembrane</keyword>
<dbReference type="CDD" id="cd03467">
    <property type="entry name" value="Rieske"/>
    <property type="match status" value="1"/>
</dbReference>
<dbReference type="Gene3D" id="2.102.10.10">
    <property type="entry name" value="Rieske [2Fe-2S] iron-sulphur domain"/>
    <property type="match status" value="1"/>
</dbReference>
<sequence length="300" mass="31537">MNSLQSISRSAVTSWRSQSNALRIMRLFLGITWIYAGWDKASDPGFLTQGAPTYIGTQLAAFAQSSPIGFLLNHTIEHAALVGAFVMVSEFAIGIATLLSVAPNSAAFGGFAMATGLWLSSSFHTSPYFLASDSAYAILWLAYLLLLIGNRRMPSFNLERRGAIRAGVVASIAVLGSFAGRAFPKASAASTSAKSTSKASGKQIIKLADLKVGATYNFIHSSQGIPAVLFRTKTGVFAYSAICTHQGCTVSYNASSKRLKCPCHGAEFDPANGAKAVAGPTQTPLAKVKIAVSGAWVVEA</sequence>
<dbReference type="Pfam" id="PF00355">
    <property type="entry name" value="Rieske"/>
    <property type="match status" value="1"/>
</dbReference>
<dbReference type="PRINTS" id="PR00162">
    <property type="entry name" value="RIESKE"/>
</dbReference>
<dbReference type="GO" id="GO:0046872">
    <property type="term" value="F:metal ion binding"/>
    <property type="evidence" value="ECO:0007669"/>
    <property type="project" value="UniProtKB-KW"/>
</dbReference>
<evidence type="ECO:0000256" key="4">
    <source>
        <dbReference type="ARBA" id="ARBA00023014"/>
    </source>
</evidence>
<keyword evidence="2" id="KW-0479">Metal-binding</keyword>
<protein>
    <submittedName>
        <fullName evidence="8">Unannotated protein</fullName>
    </submittedName>
</protein>
<dbReference type="EMBL" id="CAEZUV010000029">
    <property type="protein sequence ID" value="CAB4609499.1"/>
    <property type="molecule type" value="Genomic_DNA"/>
</dbReference>
<keyword evidence="3" id="KW-0408">Iron</keyword>